<dbReference type="SUPFAM" id="SSF57756">
    <property type="entry name" value="Retrovirus zinc finger-like domains"/>
    <property type="match status" value="1"/>
</dbReference>
<comment type="caution">
    <text evidence="4">The sequence shown here is derived from an EMBL/GenBank/DDBJ whole genome shotgun (WGS) entry which is preliminary data.</text>
</comment>
<evidence type="ECO:0000313" key="4">
    <source>
        <dbReference type="EMBL" id="KAD0624549.1"/>
    </source>
</evidence>
<name>A0A5N6LDE6_9ASTR</name>
<dbReference type="InterPro" id="IPR036875">
    <property type="entry name" value="Znf_CCHC_sf"/>
</dbReference>
<sequence length="198" mass="22130">MLGGGRFFHIFLFSREISRAGTLTRKGSKIAETKANTDEPSKEAKTEPINPTKPNTHKRKAMNFAMMTPVIPSIPLNQQAPQNNKPYMGTSPLCNTCRYHHPSTRPCRICTQCVMYGHSANHCRNGPLLQQGQQIQLLNQRQVAPANPALINGRACYECGDLNHLRNQCPRLANNNQRATRARTLQLVAQDAQTNQDV</sequence>
<proteinExistence type="predicted"/>
<dbReference type="AlphaFoldDB" id="A0A5N6LDE6"/>
<keyword evidence="1" id="KW-0863">Zinc-finger</keyword>
<evidence type="ECO:0000256" key="1">
    <source>
        <dbReference type="PROSITE-ProRule" id="PRU00047"/>
    </source>
</evidence>
<dbReference type="SMART" id="SM00343">
    <property type="entry name" value="ZnF_C2HC"/>
    <property type="match status" value="2"/>
</dbReference>
<keyword evidence="1" id="KW-0862">Zinc</keyword>
<gene>
    <name evidence="4" type="ORF">E3N88_43966</name>
</gene>
<dbReference type="GO" id="GO:0008270">
    <property type="term" value="F:zinc ion binding"/>
    <property type="evidence" value="ECO:0007669"/>
    <property type="project" value="UniProtKB-KW"/>
</dbReference>
<evidence type="ECO:0000313" key="5">
    <source>
        <dbReference type="Proteomes" id="UP000326396"/>
    </source>
</evidence>
<dbReference type="EMBL" id="SZYD01001527">
    <property type="protein sequence ID" value="KAD0624549.1"/>
    <property type="molecule type" value="Genomic_DNA"/>
</dbReference>
<feature type="domain" description="CCHC-type" evidence="3">
    <location>
        <begin position="156"/>
        <end position="171"/>
    </location>
</feature>
<protein>
    <recommendedName>
        <fullName evidence="3">CCHC-type domain-containing protein</fullName>
    </recommendedName>
</protein>
<dbReference type="Proteomes" id="UP000326396">
    <property type="component" value="Unassembled WGS sequence"/>
</dbReference>
<feature type="region of interest" description="Disordered" evidence="2">
    <location>
        <begin position="28"/>
        <end position="57"/>
    </location>
</feature>
<evidence type="ECO:0000259" key="3">
    <source>
        <dbReference type="PROSITE" id="PS50158"/>
    </source>
</evidence>
<reference evidence="4 5" key="1">
    <citation type="submission" date="2019-05" db="EMBL/GenBank/DDBJ databases">
        <title>Mikania micrantha, genome provides insights into the molecular mechanism of rapid growth.</title>
        <authorList>
            <person name="Liu B."/>
        </authorList>
    </citation>
    <scope>NUCLEOTIDE SEQUENCE [LARGE SCALE GENOMIC DNA]</scope>
    <source>
        <strain evidence="4">NLD-2019</strain>
        <tissue evidence="4">Leaf</tissue>
    </source>
</reference>
<dbReference type="InterPro" id="IPR001878">
    <property type="entry name" value="Znf_CCHC"/>
</dbReference>
<dbReference type="GO" id="GO:0003676">
    <property type="term" value="F:nucleic acid binding"/>
    <property type="evidence" value="ECO:0007669"/>
    <property type="project" value="InterPro"/>
</dbReference>
<dbReference type="PROSITE" id="PS50158">
    <property type="entry name" value="ZF_CCHC"/>
    <property type="match status" value="1"/>
</dbReference>
<accession>A0A5N6LDE6</accession>
<dbReference type="OrthoDB" id="1827599at2759"/>
<keyword evidence="5" id="KW-1185">Reference proteome</keyword>
<keyword evidence="1" id="KW-0479">Metal-binding</keyword>
<feature type="compositionally biased region" description="Basic and acidic residues" evidence="2">
    <location>
        <begin position="29"/>
        <end position="46"/>
    </location>
</feature>
<evidence type="ECO:0000256" key="2">
    <source>
        <dbReference type="SAM" id="MobiDB-lite"/>
    </source>
</evidence>
<dbReference type="Gene3D" id="4.10.60.10">
    <property type="entry name" value="Zinc finger, CCHC-type"/>
    <property type="match status" value="1"/>
</dbReference>
<organism evidence="4 5">
    <name type="scientific">Mikania micrantha</name>
    <name type="common">bitter vine</name>
    <dbReference type="NCBI Taxonomy" id="192012"/>
    <lineage>
        <taxon>Eukaryota</taxon>
        <taxon>Viridiplantae</taxon>
        <taxon>Streptophyta</taxon>
        <taxon>Embryophyta</taxon>
        <taxon>Tracheophyta</taxon>
        <taxon>Spermatophyta</taxon>
        <taxon>Magnoliopsida</taxon>
        <taxon>eudicotyledons</taxon>
        <taxon>Gunneridae</taxon>
        <taxon>Pentapetalae</taxon>
        <taxon>asterids</taxon>
        <taxon>campanulids</taxon>
        <taxon>Asterales</taxon>
        <taxon>Asteraceae</taxon>
        <taxon>Asteroideae</taxon>
        <taxon>Heliantheae alliance</taxon>
        <taxon>Eupatorieae</taxon>
        <taxon>Mikania</taxon>
    </lineage>
</organism>